<feature type="transmembrane region" description="Helical" evidence="1">
    <location>
        <begin position="31"/>
        <end position="57"/>
    </location>
</feature>
<evidence type="ECO:0000256" key="1">
    <source>
        <dbReference type="SAM" id="Phobius"/>
    </source>
</evidence>
<organism evidence="2 3">
    <name type="scientific">Apiospora aurea</name>
    <dbReference type="NCBI Taxonomy" id="335848"/>
    <lineage>
        <taxon>Eukaryota</taxon>
        <taxon>Fungi</taxon>
        <taxon>Dikarya</taxon>
        <taxon>Ascomycota</taxon>
        <taxon>Pezizomycotina</taxon>
        <taxon>Sordariomycetes</taxon>
        <taxon>Xylariomycetidae</taxon>
        <taxon>Amphisphaeriales</taxon>
        <taxon>Apiosporaceae</taxon>
        <taxon>Apiospora</taxon>
    </lineage>
</organism>
<keyword evidence="3" id="KW-1185">Reference proteome</keyword>
<keyword evidence="1" id="KW-0472">Membrane</keyword>
<evidence type="ECO:0000313" key="3">
    <source>
        <dbReference type="Proteomes" id="UP001391051"/>
    </source>
</evidence>
<dbReference type="Proteomes" id="UP001391051">
    <property type="component" value="Unassembled WGS sequence"/>
</dbReference>
<gene>
    <name evidence="2" type="ORF">PG986_010039</name>
</gene>
<dbReference type="PANTHER" id="PTHR37577">
    <property type="entry name" value="INTEGRAL MEMBRANE PROTEIN"/>
    <property type="match status" value="1"/>
</dbReference>
<name>A0ABR1Q9R1_9PEZI</name>
<dbReference type="GeneID" id="92079323"/>
<protein>
    <submittedName>
        <fullName evidence="2">Uncharacterized protein</fullName>
    </submittedName>
</protein>
<keyword evidence="1" id="KW-0812">Transmembrane</keyword>
<keyword evidence="1" id="KW-1133">Transmembrane helix</keyword>
<proteinExistence type="predicted"/>
<dbReference type="RefSeq" id="XP_066698659.1">
    <property type="nucleotide sequence ID" value="XM_066846261.1"/>
</dbReference>
<dbReference type="EMBL" id="JAQQWE010000006">
    <property type="protein sequence ID" value="KAK7949153.1"/>
    <property type="molecule type" value="Genomic_DNA"/>
</dbReference>
<evidence type="ECO:0000313" key="2">
    <source>
        <dbReference type="EMBL" id="KAK7949153.1"/>
    </source>
</evidence>
<sequence>MIRLHVYDSPAHKVVSKCYSRIEPNPDISGLGVVVAFLLSAYLVLALILGAYCFGALPKGLVRRADRQLFFARRPEPDERWQRIFEEVVLMFSDQQLLAGISVLIAAYVQVVNADLGAHHWNSVVYLAWLSSTVRLMSLPVLRERLKRNKLALTVRICAIMLGVGYD</sequence>
<accession>A0ABR1Q9R1</accession>
<comment type="caution">
    <text evidence="2">The sequence shown here is derived from an EMBL/GenBank/DDBJ whole genome shotgun (WGS) entry which is preliminary data.</text>
</comment>
<dbReference type="InterPro" id="IPR053018">
    <property type="entry name" value="Elsinochrome_Biosynth-Asso"/>
</dbReference>
<dbReference type="PANTHER" id="PTHR37577:SF1">
    <property type="entry name" value="INTEGRAL MEMBRANE PROTEIN"/>
    <property type="match status" value="1"/>
</dbReference>
<reference evidence="2 3" key="1">
    <citation type="submission" date="2023-01" db="EMBL/GenBank/DDBJ databases">
        <title>Analysis of 21 Apiospora genomes using comparative genomics revels a genus with tremendous synthesis potential of carbohydrate active enzymes and secondary metabolites.</title>
        <authorList>
            <person name="Sorensen T."/>
        </authorList>
    </citation>
    <scope>NUCLEOTIDE SEQUENCE [LARGE SCALE GENOMIC DNA]</scope>
    <source>
        <strain evidence="2 3">CBS 24483</strain>
    </source>
</reference>